<sequence length="417" mass="43445">MNAVAPLGNGTAELRLLSGALADASREQLARVVSLIDELPDRAGADSLLERARPRLRELNLPRPLGFTRLLFLPFDMLIVPPSAWAPGGPAIPRTALRVLSAAVEGKLGPEAARIDADCAGLTAEQPEKILTLGRMLWPAAAHALPGSSPEGWEAAGLPAREYPVLRERCAAGWRHAVAIWPALQAAAEGPPEVLARQALEGAAAEGGAALEVALRMLMARASRPASLATLAIRLSPSGSAQAARAAQGAVDEYLHRRELGVATAGDRCGQARRAAADALAVCVLAEDFEASGLLGLPARRERLQAIRRATADTCRESFAGLLSEELLGPLAALGRTGAAEAHAILPSLEEAARLLRRIEGSGRRLGGAETYDFALNAAAAEVADGGAAAGLAHVERLRLVEMLAGPEAALRLVGWP</sequence>
<proteinExistence type="predicted"/>
<dbReference type="RefSeq" id="WP_209372852.1">
    <property type="nucleotide sequence ID" value="NZ_JAGIZA010000004.1"/>
</dbReference>
<evidence type="ECO:0000313" key="2">
    <source>
        <dbReference type="Proteomes" id="UP000677537"/>
    </source>
</evidence>
<accession>A0A940MT57</accession>
<reference evidence="1" key="1">
    <citation type="submission" date="2021-03" db="EMBL/GenBank/DDBJ databases">
        <authorList>
            <person name="So Y."/>
        </authorList>
    </citation>
    <scope>NUCLEOTIDE SEQUENCE</scope>
    <source>
        <strain evidence="1">SG15</strain>
    </source>
</reference>
<organism evidence="1 2">
    <name type="scientific">Roseomonas indoligenes</name>
    <dbReference type="NCBI Taxonomy" id="2820811"/>
    <lineage>
        <taxon>Bacteria</taxon>
        <taxon>Pseudomonadati</taxon>
        <taxon>Pseudomonadota</taxon>
        <taxon>Alphaproteobacteria</taxon>
        <taxon>Acetobacterales</taxon>
        <taxon>Roseomonadaceae</taxon>
        <taxon>Roseomonas</taxon>
    </lineage>
</organism>
<name>A0A940MT57_9PROT</name>
<gene>
    <name evidence="1" type="ORF">J5Y10_09175</name>
</gene>
<evidence type="ECO:0000313" key="1">
    <source>
        <dbReference type="EMBL" id="MBP0492949.1"/>
    </source>
</evidence>
<keyword evidence="2" id="KW-1185">Reference proteome</keyword>
<comment type="caution">
    <text evidence="1">The sequence shown here is derived from an EMBL/GenBank/DDBJ whole genome shotgun (WGS) entry which is preliminary data.</text>
</comment>
<dbReference type="AlphaFoldDB" id="A0A940MT57"/>
<dbReference type="Proteomes" id="UP000677537">
    <property type="component" value="Unassembled WGS sequence"/>
</dbReference>
<protein>
    <submittedName>
        <fullName evidence="1">Uncharacterized protein</fullName>
    </submittedName>
</protein>
<dbReference type="EMBL" id="JAGIZA010000004">
    <property type="protein sequence ID" value="MBP0492949.1"/>
    <property type="molecule type" value="Genomic_DNA"/>
</dbReference>